<organism evidence="3 4">
    <name type="scientific">Oricola thermophila</name>
    <dbReference type="NCBI Taxonomy" id="2742145"/>
    <lineage>
        <taxon>Bacteria</taxon>
        <taxon>Pseudomonadati</taxon>
        <taxon>Pseudomonadota</taxon>
        <taxon>Alphaproteobacteria</taxon>
        <taxon>Hyphomicrobiales</taxon>
        <taxon>Ahrensiaceae</taxon>
        <taxon>Oricola</taxon>
    </lineage>
</organism>
<evidence type="ECO:0000313" key="3">
    <source>
        <dbReference type="EMBL" id="QKV20455.1"/>
    </source>
</evidence>
<name>A0A6N1VKX5_9HYPH</name>
<dbReference type="GO" id="GO:0030288">
    <property type="term" value="C:outer membrane-bounded periplasmic space"/>
    <property type="evidence" value="ECO:0007669"/>
    <property type="project" value="UniProtKB-UniRule"/>
</dbReference>
<dbReference type="Gene3D" id="1.25.40.10">
    <property type="entry name" value="Tetratricopeptide repeat domain"/>
    <property type="match status" value="1"/>
</dbReference>
<accession>A0A6N1VKX5</accession>
<evidence type="ECO:0000256" key="2">
    <source>
        <dbReference type="SAM" id="MobiDB-lite"/>
    </source>
</evidence>
<dbReference type="SUPFAM" id="SSF48452">
    <property type="entry name" value="TPR-like"/>
    <property type="match status" value="1"/>
</dbReference>
<keyword evidence="1" id="KW-0132">Cell division</keyword>
<keyword evidence="1" id="KW-0131">Cell cycle</keyword>
<dbReference type="EMBL" id="CP054836">
    <property type="protein sequence ID" value="QKV20455.1"/>
    <property type="molecule type" value="Genomic_DNA"/>
</dbReference>
<dbReference type="InterPro" id="IPR011990">
    <property type="entry name" value="TPR-like_helical_dom_sf"/>
</dbReference>
<evidence type="ECO:0000256" key="1">
    <source>
        <dbReference type="HAMAP-Rule" id="MF_02066"/>
    </source>
</evidence>
<dbReference type="Proteomes" id="UP000509367">
    <property type="component" value="Chromosome"/>
</dbReference>
<dbReference type="NCBIfam" id="TIGR02795">
    <property type="entry name" value="tol_pal_ybgF"/>
    <property type="match status" value="1"/>
</dbReference>
<dbReference type="Pfam" id="PF13174">
    <property type="entry name" value="TPR_6"/>
    <property type="match status" value="2"/>
</dbReference>
<dbReference type="GO" id="GO:0043093">
    <property type="term" value="P:FtsZ-dependent cytokinesis"/>
    <property type="evidence" value="ECO:0007669"/>
    <property type="project" value="UniProtKB-UniRule"/>
</dbReference>
<keyword evidence="4" id="KW-1185">Reference proteome</keyword>
<feature type="region of interest" description="Disordered" evidence="2">
    <location>
        <begin position="86"/>
        <end position="134"/>
    </location>
</feature>
<reference evidence="3 4" key="1">
    <citation type="submission" date="2020-06" db="EMBL/GenBank/DDBJ databases">
        <title>Oricola thermophila sp. nov. isolated from a tidal sediments.</title>
        <authorList>
            <person name="Kwon K.K."/>
            <person name="Yang S.-H."/>
            <person name="Park M.-J."/>
        </authorList>
    </citation>
    <scope>NUCLEOTIDE SEQUENCE [LARGE SCALE GENOMIC DNA]</scope>
    <source>
        <strain evidence="3 4">MEBiC13590</strain>
    </source>
</reference>
<dbReference type="InterPro" id="IPR014162">
    <property type="entry name" value="CpoB_C"/>
</dbReference>
<feature type="chain" id="PRO_5027192967" description="Cell division coordinator CpoB" evidence="1">
    <location>
        <begin position="21"/>
        <end position="304"/>
    </location>
</feature>
<dbReference type="HAMAP" id="MF_02066">
    <property type="entry name" value="CpoB"/>
    <property type="match status" value="1"/>
</dbReference>
<protein>
    <recommendedName>
        <fullName evidence="1">Cell division coordinator CpoB</fullName>
    </recommendedName>
</protein>
<keyword evidence="1" id="KW-0574">Periplasm</keyword>
<evidence type="ECO:0000313" key="4">
    <source>
        <dbReference type="Proteomes" id="UP000509367"/>
    </source>
</evidence>
<keyword evidence="1" id="KW-0175">Coiled coil</keyword>
<dbReference type="RefSeq" id="WP_175278346.1">
    <property type="nucleotide sequence ID" value="NZ_CP054836.1"/>
</dbReference>
<gene>
    <name evidence="3" type="primary">ybgF</name>
    <name evidence="1" type="synonym">cpoB</name>
    <name evidence="3" type="ORF">HTY61_19370</name>
</gene>
<feature type="signal peptide" evidence="1">
    <location>
        <begin position="1"/>
        <end position="20"/>
    </location>
</feature>
<comment type="subcellular location">
    <subcellularLocation>
        <location evidence="1">Periplasm</location>
    </subcellularLocation>
</comment>
<comment type="similarity">
    <text evidence="1">Belongs to the CpoB family.</text>
</comment>
<proteinExistence type="inferred from homology"/>
<comment type="function">
    <text evidence="1">Mediates coordination of peptidoglycan synthesis and outer membrane constriction during cell division.</text>
</comment>
<feature type="coiled-coil region" evidence="1">
    <location>
        <begin position="41"/>
        <end position="75"/>
    </location>
</feature>
<dbReference type="AlphaFoldDB" id="A0A6N1VKX5"/>
<dbReference type="KEGG" id="orm:HTY61_19370"/>
<sequence precursor="true">MPRLIGTMLTLAVFAGSAQAGDPRALPEGSYQVAQVTDPRVYALEEQMRQLNGRIEELTFQMLELQEQLRRMQQDYEFRFQQLEGGTATEPIAPTDGLPMDSGSLEQPPAQSNVADASPVPGTQIGNQGPVRGTPPRTLGTLKIDDSGAIVGGTVDFSENQISSAIDGQAVASLPQNADPEQLYREGYQHVLNGDYQMAEGIFRSFVESFPNDALTADARFWLAESVRGQGRLEEAVEIFIAIRQDYPDSQKAPETLLKIGQIMYDLGDRDVACVTFADAENTYPQMSESVRSRIREERAKAQC</sequence>
<keyword evidence="1" id="KW-0732">Signal</keyword>
<dbReference type="InterPro" id="IPR019734">
    <property type="entry name" value="TPR_rpt"/>
</dbReference>
<dbReference type="InterPro" id="IPR034706">
    <property type="entry name" value="CpoB"/>
</dbReference>